<dbReference type="InterPro" id="IPR045339">
    <property type="entry name" value="DUF6534"/>
</dbReference>
<keyword evidence="1" id="KW-0472">Membrane</keyword>
<dbReference type="Proteomes" id="UP000307440">
    <property type="component" value="Unassembled WGS sequence"/>
</dbReference>
<evidence type="ECO:0000256" key="1">
    <source>
        <dbReference type="SAM" id="Phobius"/>
    </source>
</evidence>
<feature type="domain" description="DUF6534" evidence="2">
    <location>
        <begin position="10"/>
        <end position="82"/>
    </location>
</feature>
<evidence type="ECO:0000313" key="3">
    <source>
        <dbReference type="EMBL" id="TFK17091.1"/>
    </source>
</evidence>
<keyword evidence="4" id="KW-1185">Reference proteome</keyword>
<name>A0A5C3KAW1_COPMA</name>
<accession>A0A5C3KAW1</accession>
<dbReference type="AlphaFoldDB" id="A0A5C3KAW1"/>
<dbReference type="Pfam" id="PF20152">
    <property type="entry name" value="DUF6534"/>
    <property type="match status" value="1"/>
</dbReference>
<feature type="transmembrane region" description="Helical" evidence="1">
    <location>
        <begin position="6"/>
        <end position="25"/>
    </location>
</feature>
<feature type="transmembrane region" description="Helical" evidence="1">
    <location>
        <begin position="45"/>
        <end position="66"/>
    </location>
</feature>
<dbReference type="OrthoDB" id="2535105at2759"/>
<organism evidence="3 4">
    <name type="scientific">Coprinopsis marcescibilis</name>
    <name type="common">Agaric fungus</name>
    <name type="synonym">Psathyrella marcescibilis</name>
    <dbReference type="NCBI Taxonomy" id="230819"/>
    <lineage>
        <taxon>Eukaryota</taxon>
        <taxon>Fungi</taxon>
        <taxon>Dikarya</taxon>
        <taxon>Basidiomycota</taxon>
        <taxon>Agaricomycotina</taxon>
        <taxon>Agaricomycetes</taxon>
        <taxon>Agaricomycetidae</taxon>
        <taxon>Agaricales</taxon>
        <taxon>Agaricineae</taxon>
        <taxon>Psathyrellaceae</taxon>
        <taxon>Coprinopsis</taxon>
    </lineage>
</organism>
<dbReference type="EMBL" id="ML210569">
    <property type="protein sequence ID" value="TFK17091.1"/>
    <property type="molecule type" value="Genomic_DNA"/>
</dbReference>
<protein>
    <recommendedName>
        <fullName evidence="2">DUF6534 domain-containing protein</fullName>
    </recommendedName>
</protein>
<sequence length="89" mass="9817">MLAALLISGAVIDVVVAVSMLWFLIRRRGDAMESAVRLIDKLVVYTVRTGLVTSLAAVTIVIVFLLQSQNLIWLALYTLLAKRTLFPNS</sequence>
<evidence type="ECO:0000313" key="4">
    <source>
        <dbReference type="Proteomes" id="UP000307440"/>
    </source>
</evidence>
<dbReference type="STRING" id="230819.A0A5C3KAW1"/>
<evidence type="ECO:0000259" key="2">
    <source>
        <dbReference type="Pfam" id="PF20152"/>
    </source>
</evidence>
<proteinExistence type="predicted"/>
<reference evidence="3 4" key="1">
    <citation type="journal article" date="2019" name="Nat. Ecol. Evol.">
        <title>Megaphylogeny resolves global patterns of mushroom evolution.</title>
        <authorList>
            <person name="Varga T."/>
            <person name="Krizsan K."/>
            <person name="Foldi C."/>
            <person name="Dima B."/>
            <person name="Sanchez-Garcia M."/>
            <person name="Sanchez-Ramirez S."/>
            <person name="Szollosi G.J."/>
            <person name="Szarkandi J.G."/>
            <person name="Papp V."/>
            <person name="Albert L."/>
            <person name="Andreopoulos W."/>
            <person name="Angelini C."/>
            <person name="Antonin V."/>
            <person name="Barry K.W."/>
            <person name="Bougher N.L."/>
            <person name="Buchanan P."/>
            <person name="Buyck B."/>
            <person name="Bense V."/>
            <person name="Catcheside P."/>
            <person name="Chovatia M."/>
            <person name="Cooper J."/>
            <person name="Damon W."/>
            <person name="Desjardin D."/>
            <person name="Finy P."/>
            <person name="Geml J."/>
            <person name="Haridas S."/>
            <person name="Hughes K."/>
            <person name="Justo A."/>
            <person name="Karasinski D."/>
            <person name="Kautmanova I."/>
            <person name="Kiss B."/>
            <person name="Kocsube S."/>
            <person name="Kotiranta H."/>
            <person name="LaButti K.M."/>
            <person name="Lechner B.E."/>
            <person name="Liimatainen K."/>
            <person name="Lipzen A."/>
            <person name="Lukacs Z."/>
            <person name="Mihaltcheva S."/>
            <person name="Morgado L.N."/>
            <person name="Niskanen T."/>
            <person name="Noordeloos M.E."/>
            <person name="Ohm R.A."/>
            <person name="Ortiz-Santana B."/>
            <person name="Ovrebo C."/>
            <person name="Racz N."/>
            <person name="Riley R."/>
            <person name="Savchenko A."/>
            <person name="Shiryaev A."/>
            <person name="Soop K."/>
            <person name="Spirin V."/>
            <person name="Szebenyi C."/>
            <person name="Tomsovsky M."/>
            <person name="Tulloss R.E."/>
            <person name="Uehling J."/>
            <person name="Grigoriev I.V."/>
            <person name="Vagvolgyi C."/>
            <person name="Papp T."/>
            <person name="Martin F.M."/>
            <person name="Miettinen O."/>
            <person name="Hibbett D.S."/>
            <person name="Nagy L.G."/>
        </authorList>
    </citation>
    <scope>NUCLEOTIDE SEQUENCE [LARGE SCALE GENOMIC DNA]</scope>
    <source>
        <strain evidence="3 4">CBS 121175</strain>
    </source>
</reference>
<keyword evidence="1" id="KW-1133">Transmembrane helix</keyword>
<keyword evidence="1" id="KW-0812">Transmembrane</keyword>
<gene>
    <name evidence="3" type="ORF">FA15DRAFT_362863</name>
</gene>